<reference evidence="1" key="3">
    <citation type="submission" date="2023-05" db="EMBL/GenBank/DDBJ databases">
        <authorList>
            <person name="Smith C.H."/>
        </authorList>
    </citation>
    <scope>NUCLEOTIDE SEQUENCE</scope>
    <source>
        <strain evidence="1">CHS0354</strain>
        <tissue evidence="1">Mantle</tissue>
    </source>
</reference>
<keyword evidence="2" id="KW-1185">Reference proteome</keyword>
<dbReference type="AlphaFoldDB" id="A0AAE0TDB8"/>
<reference evidence="1" key="1">
    <citation type="journal article" date="2021" name="Genome Biol. Evol.">
        <title>A High-Quality Reference Genome for a Parasitic Bivalve with Doubly Uniparental Inheritance (Bivalvia: Unionida).</title>
        <authorList>
            <person name="Smith C.H."/>
        </authorList>
    </citation>
    <scope>NUCLEOTIDE SEQUENCE</scope>
    <source>
        <strain evidence="1">CHS0354</strain>
    </source>
</reference>
<dbReference type="EMBL" id="JAEAOA010000353">
    <property type="protein sequence ID" value="KAK3608126.1"/>
    <property type="molecule type" value="Genomic_DNA"/>
</dbReference>
<evidence type="ECO:0000313" key="2">
    <source>
        <dbReference type="Proteomes" id="UP001195483"/>
    </source>
</evidence>
<evidence type="ECO:0000313" key="1">
    <source>
        <dbReference type="EMBL" id="KAK3608126.1"/>
    </source>
</evidence>
<protein>
    <submittedName>
        <fullName evidence="1">Uncharacterized protein</fullName>
    </submittedName>
</protein>
<sequence>MWLPLAIVTTINLHLQSDLTAINTDLSTTTNRGTIALFTPSGLIVAAVGDLLTFIAAMPQPQEREEYRTSVTESVGYLVLKDSNQVQCVLQPDDRSMLVADPDLFQYAYIPQSKYSVQPVPVYTPQPLVKYVSQSHVLEDYMQTPTFGMSSAISNTTHLPHPRLHTGAQHCHPWYFAYYDGISYA</sequence>
<proteinExistence type="predicted"/>
<organism evidence="1 2">
    <name type="scientific">Potamilus streckersoni</name>
    <dbReference type="NCBI Taxonomy" id="2493646"/>
    <lineage>
        <taxon>Eukaryota</taxon>
        <taxon>Metazoa</taxon>
        <taxon>Spiralia</taxon>
        <taxon>Lophotrochozoa</taxon>
        <taxon>Mollusca</taxon>
        <taxon>Bivalvia</taxon>
        <taxon>Autobranchia</taxon>
        <taxon>Heteroconchia</taxon>
        <taxon>Palaeoheterodonta</taxon>
        <taxon>Unionida</taxon>
        <taxon>Unionoidea</taxon>
        <taxon>Unionidae</taxon>
        <taxon>Ambleminae</taxon>
        <taxon>Lampsilini</taxon>
        <taxon>Potamilus</taxon>
    </lineage>
</organism>
<comment type="caution">
    <text evidence="1">The sequence shown here is derived from an EMBL/GenBank/DDBJ whole genome shotgun (WGS) entry which is preliminary data.</text>
</comment>
<dbReference type="Proteomes" id="UP001195483">
    <property type="component" value="Unassembled WGS sequence"/>
</dbReference>
<gene>
    <name evidence="1" type="ORF">CHS0354_004784</name>
</gene>
<reference evidence="1" key="2">
    <citation type="journal article" date="2021" name="Genome Biol. Evol.">
        <title>Developing a high-quality reference genome for a parasitic bivalve with doubly uniparental inheritance (Bivalvia: Unionida).</title>
        <authorList>
            <person name="Smith C.H."/>
        </authorList>
    </citation>
    <scope>NUCLEOTIDE SEQUENCE</scope>
    <source>
        <strain evidence="1">CHS0354</strain>
        <tissue evidence="1">Mantle</tissue>
    </source>
</reference>
<name>A0AAE0TDB8_9BIVA</name>
<accession>A0AAE0TDB8</accession>